<proteinExistence type="predicted"/>
<protein>
    <recommendedName>
        <fullName evidence="6">Secreted protein</fullName>
    </recommendedName>
</protein>
<accession>A0A6A3KF06</accession>
<evidence type="ECO:0000313" key="4">
    <source>
        <dbReference type="Proteomes" id="UP000460718"/>
    </source>
</evidence>
<dbReference type="EMBL" id="QXFX01002763">
    <property type="protein sequence ID" value="KAE9073856.1"/>
    <property type="molecule type" value="Genomic_DNA"/>
</dbReference>
<name>A0A6A3KF06_9STRA</name>
<organism evidence="2 4">
    <name type="scientific">Phytophthora fragariae</name>
    <dbReference type="NCBI Taxonomy" id="53985"/>
    <lineage>
        <taxon>Eukaryota</taxon>
        <taxon>Sar</taxon>
        <taxon>Stramenopiles</taxon>
        <taxon>Oomycota</taxon>
        <taxon>Peronosporomycetes</taxon>
        <taxon>Peronosporales</taxon>
        <taxon>Peronosporaceae</taxon>
        <taxon>Phytophthora</taxon>
    </lineage>
</organism>
<dbReference type="EMBL" id="QXFW01000729">
    <property type="protein sequence ID" value="KAE9004347.1"/>
    <property type="molecule type" value="Genomic_DNA"/>
</dbReference>
<evidence type="ECO:0000313" key="2">
    <source>
        <dbReference type="EMBL" id="KAE9004347.1"/>
    </source>
</evidence>
<evidence type="ECO:0000313" key="3">
    <source>
        <dbReference type="EMBL" id="KAE9073856.1"/>
    </source>
</evidence>
<feature type="chain" id="PRO_5036164777" description="Secreted protein" evidence="1">
    <location>
        <begin position="28"/>
        <end position="102"/>
    </location>
</feature>
<evidence type="ECO:0008006" key="6">
    <source>
        <dbReference type="Google" id="ProtNLM"/>
    </source>
</evidence>
<reference evidence="4 5" key="1">
    <citation type="submission" date="2018-09" db="EMBL/GenBank/DDBJ databases">
        <title>Genomic investigation of the strawberry pathogen Phytophthora fragariae indicates pathogenicity is determined by transcriptional variation in three key races.</title>
        <authorList>
            <person name="Adams T.M."/>
            <person name="Armitage A.D."/>
            <person name="Sobczyk M.K."/>
            <person name="Bates H.J."/>
            <person name="Dunwell J.M."/>
            <person name="Nellist C.F."/>
            <person name="Harrison R.J."/>
        </authorList>
    </citation>
    <scope>NUCLEOTIDE SEQUENCE [LARGE SCALE GENOMIC DNA]</scope>
    <source>
        <strain evidence="3 5">ONT-3</strain>
        <strain evidence="2 4">SCRP245</strain>
    </source>
</reference>
<dbReference type="Proteomes" id="UP000460718">
    <property type="component" value="Unassembled WGS sequence"/>
</dbReference>
<evidence type="ECO:0000313" key="5">
    <source>
        <dbReference type="Proteomes" id="UP000488956"/>
    </source>
</evidence>
<sequence length="102" mass="11089">MAQQGCHVLLHVAQMHWLTMVMWPVLLDRWPSCCKLKLGIAQLALTSISNLLSKEQSPWKTSGYSCALRGAAGMASSKAFARSSTRCFSMRSGGGLCGRATR</sequence>
<evidence type="ECO:0000256" key="1">
    <source>
        <dbReference type="SAM" id="SignalP"/>
    </source>
</evidence>
<gene>
    <name evidence="3" type="ORF">PF010_g24908</name>
    <name evidence="2" type="ORF">PF011_g12496</name>
</gene>
<keyword evidence="1" id="KW-0732">Signal</keyword>
<dbReference type="AlphaFoldDB" id="A0A6A3KF06"/>
<feature type="signal peptide" evidence="1">
    <location>
        <begin position="1"/>
        <end position="27"/>
    </location>
</feature>
<comment type="caution">
    <text evidence="2">The sequence shown here is derived from an EMBL/GenBank/DDBJ whole genome shotgun (WGS) entry which is preliminary data.</text>
</comment>
<dbReference type="Proteomes" id="UP000488956">
    <property type="component" value="Unassembled WGS sequence"/>
</dbReference>